<dbReference type="GO" id="GO:0003964">
    <property type="term" value="F:RNA-directed DNA polymerase activity"/>
    <property type="evidence" value="ECO:0007669"/>
    <property type="project" value="UniProtKB-EC"/>
</dbReference>
<dbReference type="OMA" id="TILIWHE"/>
<dbReference type="AlphaFoldDB" id="A0A8C8WC49"/>
<proteinExistence type="predicted"/>
<dbReference type="Proteomes" id="UP000694399">
    <property type="component" value="Chromosome B3"/>
</dbReference>
<dbReference type="PROSITE" id="PS50878">
    <property type="entry name" value="RT_POL"/>
    <property type="match status" value="1"/>
</dbReference>
<dbReference type="Ensembl" id="ENSPLOT00000001694.1">
    <property type="protein sequence ID" value="ENSPLOP00000001564.1"/>
    <property type="gene ID" value="ENSPLOG00000001144.1"/>
</dbReference>
<dbReference type="InterPro" id="IPR000477">
    <property type="entry name" value="RT_dom"/>
</dbReference>
<reference evidence="3" key="2">
    <citation type="submission" date="2025-08" db="UniProtKB">
        <authorList>
            <consortium name="Ensembl"/>
        </authorList>
    </citation>
    <scope>IDENTIFICATION</scope>
</reference>
<name>A0A8C8WC49_PANLE</name>
<keyword evidence="4" id="KW-1185">Reference proteome</keyword>
<evidence type="ECO:0000256" key="1">
    <source>
        <dbReference type="ARBA" id="ARBA00012493"/>
    </source>
</evidence>
<sequence>MNENGIITTNPSEIQTIIREYYEKLYANKLDNLEEMDKFLNTHTLPKLNQEEIESLNRPITSEEIESVIKNLPTNKSPGPDGFPGEFYQTFKAEIIPILLKLFQEIEREGKLPDSFYEASITLIPKPDRDPVKKENYRPISLMNMDAKILNKILANRIQQHIKRIIHHDQVGFIPGMQGWFNIRKSINVIHHINKKKEKNHMILSIDAEKAFDKIQHPFLIKTLEKVGIEGTYLKIIKAIYEKPTANIILNGEKLRAFSLRSGTRQGCPLSPLLFNIVLEVLASAIRQQKEIKGIKIGKDEVKLSLFADDMILYMENLIDSTKSLLELIHEFSKVAGYKINVQKSVAFLYTNNEATERQIKKLIPFTIAPRSIKYLGINLTKDVKDLYAENYRKLMKVIEEGIKKWKDIPCSWIGRINIVKMSILPKAIYTFNAIPIKIAPAFSKLEQAILKFIWNHKSLRIARVILKKTKAGGITIPDFSLYYKAVIIKTAWYWHKNRNIDQWNRIETPELDPQTYGQLIFDKAGKNIQWKKDSLFNKWCWENWTATCRRLKLDHFVTPFTKINSKWIKDLNVRQETIKTLEEKAGKDLSDLSRSNLLLGTSPKARELKAKVNYWDLTKIKGFCTAKETTNKTKRQPTEWEKIFANDTSDKGLVSKIYKELIKLHTRKTNNPVKKWAENMNRHFSKEDIRMANRHMKRCSTSLLIREIQIKTTLRYHLTPVRVAKMNKSGDYRCWRGCGETGTLLHCCWECKLVQPLWKAVWRFLRKLKIDLPYNPAIALLGIYPRDTGVLMHRALVPQCL</sequence>
<evidence type="ECO:0000259" key="2">
    <source>
        <dbReference type="PROSITE" id="PS50878"/>
    </source>
</evidence>
<dbReference type="PANTHER" id="PTHR19446">
    <property type="entry name" value="REVERSE TRANSCRIPTASES"/>
    <property type="match status" value="1"/>
</dbReference>
<dbReference type="SUPFAM" id="SSF56672">
    <property type="entry name" value="DNA/RNA polymerases"/>
    <property type="match status" value="1"/>
</dbReference>
<dbReference type="EC" id="2.7.7.49" evidence="1"/>
<feature type="domain" description="Reverse transcriptase" evidence="2">
    <location>
        <begin position="105"/>
        <end position="380"/>
    </location>
</feature>
<evidence type="ECO:0000313" key="3">
    <source>
        <dbReference type="Ensembl" id="ENSPLOP00000001564.1"/>
    </source>
</evidence>
<dbReference type="CDD" id="cd01650">
    <property type="entry name" value="RT_nLTR_like"/>
    <property type="match status" value="1"/>
</dbReference>
<dbReference type="Pfam" id="PF00078">
    <property type="entry name" value="RVT_1"/>
    <property type="match status" value="1"/>
</dbReference>
<dbReference type="GeneTree" id="ENSGT01150000286964"/>
<accession>A0A8C8WC49</accession>
<reference evidence="3" key="3">
    <citation type="submission" date="2025-09" db="UniProtKB">
        <authorList>
            <consortium name="Ensembl"/>
        </authorList>
    </citation>
    <scope>IDENTIFICATION</scope>
</reference>
<protein>
    <recommendedName>
        <fullName evidence="1">RNA-directed DNA polymerase</fullName>
        <ecNumber evidence="1">2.7.7.49</ecNumber>
    </recommendedName>
</protein>
<organism evidence="3 4">
    <name type="scientific">Panthera leo</name>
    <name type="common">Lion</name>
    <dbReference type="NCBI Taxonomy" id="9689"/>
    <lineage>
        <taxon>Eukaryota</taxon>
        <taxon>Metazoa</taxon>
        <taxon>Chordata</taxon>
        <taxon>Craniata</taxon>
        <taxon>Vertebrata</taxon>
        <taxon>Euteleostomi</taxon>
        <taxon>Mammalia</taxon>
        <taxon>Eutheria</taxon>
        <taxon>Laurasiatheria</taxon>
        <taxon>Carnivora</taxon>
        <taxon>Feliformia</taxon>
        <taxon>Felidae</taxon>
        <taxon>Pantherinae</taxon>
        <taxon>Panthera</taxon>
    </lineage>
</organism>
<evidence type="ECO:0000313" key="4">
    <source>
        <dbReference type="Proteomes" id="UP000694399"/>
    </source>
</evidence>
<reference evidence="3" key="1">
    <citation type="journal article" date="2019" name="bioRxiv">
        <title>Long live the king: chromosome-level assembly of the lion (Panthera leo) using linked-read, Hi-C, and long read data.</title>
        <authorList>
            <person name="Armstrong E.E."/>
            <person name="Taylor R.W."/>
            <person name="Miller D.E."/>
            <person name="Kaelin C."/>
            <person name="Barsh G."/>
            <person name="Hadly E.A."/>
            <person name="Petrov D."/>
        </authorList>
    </citation>
    <scope>NUCLEOTIDE SEQUENCE [LARGE SCALE GENOMIC DNA]</scope>
</reference>
<dbReference type="InterPro" id="IPR043502">
    <property type="entry name" value="DNA/RNA_pol_sf"/>
</dbReference>